<evidence type="ECO:0000313" key="3">
    <source>
        <dbReference type="Proteomes" id="UP001482513"/>
    </source>
</evidence>
<dbReference type="RefSeq" id="WP_190707144.1">
    <property type="nucleotide sequence ID" value="NZ_JAMPKX010000013.1"/>
</dbReference>
<dbReference type="EMBL" id="JAMPKX010000013">
    <property type="protein sequence ID" value="MEP0949617.1"/>
    <property type="molecule type" value="Genomic_DNA"/>
</dbReference>
<keyword evidence="2" id="KW-0540">Nuclease</keyword>
<evidence type="ECO:0000259" key="1">
    <source>
        <dbReference type="Pfam" id="PF05685"/>
    </source>
</evidence>
<keyword evidence="2" id="KW-0378">Hydrolase</keyword>
<comment type="caution">
    <text evidence="2">The sequence shown here is derived from an EMBL/GenBank/DDBJ whole genome shotgun (WGS) entry which is preliminary data.</text>
</comment>
<reference evidence="2 3" key="1">
    <citation type="submission" date="2022-04" db="EMBL/GenBank/DDBJ databases">
        <title>Positive selection, recombination, and allopatry shape intraspecific diversity of widespread and dominant cyanobacteria.</title>
        <authorList>
            <person name="Wei J."/>
            <person name="Shu W."/>
            <person name="Hu C."/>
        </authorList>
    </citation>
    <scope>NUCLEOTIDE SEQUENCE [LARGE SCALE GENOMIC DNA]</scope>
    <source>
        <strain evidence="2 3">DQ-A4</strain>
    </source>
</reference>
<dbReference type="InterPro" id="IPR008538">
    <property type="entry name" value="Uma2"/>
</dbReference>
<name>A0ABV0KA63_9CYAN</name>
<keyword evidence="3" id="KW-1185">Reference proteome</keyword>
<dbReference type="Pfam" id="PF05685">
    <property type="entry name" value="Uma2"/>
    <property type="match status" value="1"/>
</dbReference>
<dbReference type="PANTHER" id="PTHR33352">
    <property type="entry name" value="SLR1095 PROTEIN"/>
    <property type="match status" value="1"/>
</dbReference>
<gene>
    <name evidence="2" type="ORF">NC992_22255</name>
</gene>
<accession>A0ABV0KA63</accession>
<sequence>MVVASQSSWVVTWEKLPDDFILNDEPVDNINQPAIAAALTESLELAGLLPAQSLVMTNYGLCATVNGKTVVKAPDWGYVPEIRVPRSEVTRSYTPQLQGDFPAIVMEFLSDTEGGEYSNKPTYPPGKWFFYEQVLQVAHYIIFEPEGGALEVYRLSESGHYKLSSANEQQRFWVDDIGLALGVWQGTRENRTGYWLRWWNDLGEMLPWGKEQVEQERQRAERLAAQLRAAGIEPED</sequence>
<protein>
    <submittedName>
        <fullName evidence="2">Uma2 family endonuclease</fullName>
    </submittedName>
</protein>
<dbReference type="Proteomes" id="UP001482513">
    <property type="component" value="Unassembled WGS sequence"/>
</dbReference>
<keyword evidence="2" id="KW-0255">Endonuclease</keyword>
<dbReference type="GO" id="GO:0004519">
    <property type="term" value="F:endonuclease activity"/>
    <property type="evidence" value="ECO:0007669"/>
    <property type="project" value="UniProtKB-KW"/>
</dbReference>
<organism evidence="2 3">
    <name type="scientific">Leptolyngbya subtilissima DQ-A4</name>
    <dbReference type="NCBI Taxonomy" id="2933933"/>
    <lineage>
        <taxon>Bacteria</taxon>
        <taxon>Bacillati</taxon>
        <taxon>Cyanobacteriota</taxon>
        <taxon>Cyanophyceae</taxon>
        <taxon>Leptolyngbyales</taxon>
        <taxon>Leptolyngbyaceae</taxon>
        <taxon>Leptolyngbya group</taxon>
        <taxon>Leptolyngbya</taxon>
    </lineage>
</organism>
<proteinExistence type="predicted"/>
<evidence type="ECO:0000313" key="2">
    <source>
        <dbReference type="EMBL" id="MEP0949617.1"/>
    </source>
</evidence>
<feature type="domain" description="Putative restriction endonuclease" evidence="1">
    <location>
        <begin position="61"/>
        <end position="180"/>
    </location>
</feature>
<dbReference type="PANTHER" id="PTHR33352:SF3">
    <property type="entry name" value="SLR1612 PROTEIN"/>
    <property type="match status" value="1"/>
</dbReference>